<keyword evidence="2" id="KW-1185">Reference proteome</keyword>
<gene>
    <name evidence="1" type="ORF">E2C01_085481</name>
</gene>
<sequence length="101" mass="11582">MEWVKIARQTTVENFLEVNKVEKDTRTEKALCSGPRTSWWGLFTVSSEEVFELGTPLDGVLSPMLFNVLMDKITRCYFPQGIQVLIYADNILLQCPTPRIL</sequence>
<proteinExistence type="predicted"/>
<organism evidence="1 2">
    <name type="scientific">Portunus trituberculatus</name>
    <name type="common">Swimming crab</name>
    <name type="synonym">Neptunus trituberculatus</name>
    <dbReference type="NCBI Taxonomy" id="210409"/>
    <lineage>
        <taxon>Eukaryota</taxon>
        <taxon>Metazoa</taxon>
        <taxon>Ecdysozoa</taxon>
        <taxon>Arthropoda</taxon>
        <taxon>Crustacea</taxon>
        <taxon>Multicrustacea</taxon>
        <taxon>Malacostraca</taxon>
        <taxon>Eumalacostraca</taxon>
        <taxon>Eucarida</taxon>
        <taxon>Decapoda</taxon>
        <taxon>Pleocyemata</taxon>
        <taxon>Brachyura</taxon>
        <taxon>Eubrachyura</taxon>
        <taxon>Portunoidea</taxon>
        <taxon>Portunidae</taxon>
        <taxon>Portuninae</taxon>
        <taxon>Portunus</taxon>
    </lineage>
</organism>
<dbReference type="AlphaFoldDB" id="A0A5B7J2U4"/>
<dbReference type="EMBL" id="VSRR010084536">
    <property type="protein sequence ID" value="MPC90492.1"/>
    <property type="molecule type" value="Genomic_DNA"/>
</dbReference>
<name>A0A5B7J2U4_PORTR</name>
<protein>
    <recommendedName>
        <fullName evidence="3">Reverse transcriptase domain-containing protein</fullName>
    </recommendedName>
</protein>
<evidence type="ECO:0000313" key="2">
    <source>
        <dbReference type="Proteomes" id="UP000324222"/>
    </source>
</evidence>
<dbReference type="OrthoDB" id="6373033at2759"/>
<dbReference type="Proteomes" id="UP000324222">
    <property type="component" value="Unassembled WGS sequence"/>
</dbReference>
<evidence type="ECO:0008006" key="3">
    <source>
        <dbReference type="Google" id="ProtNLM"/>
    </source>
</evidence>
<accession>A0A5B7J2U4</accession>
<comment type="caution">
    <text evidence="1">The sequence shown here is derived from an EMBL/GenBank/DDBJ whole genome shotgun (WGS) entry which is preliminary data.</text>
</comment>
<reference evidence="1 2" key="1">
    <citation type="submission" date="2019-05" db="EMBL/GenBank/DDBJ databases">
        <title>Another draft genome of Portunus trituberculatus and its Hox gene families provides insights of decapod evolution.</title>
        <authorList>
            <person name="Jeong J.-H."/>
            <person name="Song I."/>
            <person name="Kim S."/>
            <person name="Choi T."/>
            <person name="Kim D."/>
            <person name="Ryu S."/>
            <person name="Kim W."/>
        </authorList>
    </citation>
    <scope>NUCLEOTIDE SEQUENCE [LARGE SCALE GENOMIC DNA]</scope>
    <source>
        <tissue evidence="1">Muscle</tissue>
    </source>
</reference>
<evidence type="ECO:0000313" key="1">
    <source>
        <dbReference type="EMBL" id="MPC90492.1"/>
    </source>
</evidence>